<gene>
    <name evidence="1" type="ORF">I4F81_012389</name>
</gene>
<organism evidence="1 2">
    <name type="scientific">Pyropia yezoensis</name>
    <name type="common">Susabi-nori</name>
    <name type="synonym">Porphyra yezoensis</name>
    <dbReference type="NCBI Taxonomy" id="2788"/>
    <lineage>
        <taxon>Eukaryota</taxon>
        <taxon>Rhodophyta</taxon>
        <taxon>Bangiophyceae</taxon>
        <taxon>Bangiales</taxon>
        <taxon>Bangiaceae</taxon>
        <taxon>Pyropia</taxon>
    </lineage>
</organism>
<evidence type="ECO:0000313" key="1">
    <source>
        <dbReference type="EMBL" id="KAK1869924.1"/>
    </source>
</evidence>
<evidence type="ECO:0000313" key="2">
    <source>
        <dbReference type="Proteomes" id="UP000798662"/>
    </source>
</evidence>
<dbReference type="EMBL" id="CM020620">
    <property type="protein sequence ID" value="KAK1869924.1"/>
    <property type="molecule type" value="Genomic_DNA"/>
</dbReference>
<comment type="caution">
    <text evidence="1">The sequence shown here is derived from an EMBL/GenBank/DDBJ whole genome shotgun (WGS) entry which is preliminary data.</text>
</comment>
<dbReference type="Proteomes" id="UP000798662">
    <property type="component" value="Chromosome 3"/>
</dbReference>
<accession>A0ACC3CIC7</accession>
<sequence length="167" mass="17654">MADLAPLLHRLTTVTLAVRMGAAAQPVPPPVADLAPLLHRLTSVTLAVRMGAAAQPVPPPVADLAPLLHRLTSVTLAWHRRRTWEPEDLAAVGGELVAEMTAKEMAQDLAVMTQRRRAAISSVWVAGVRAAASTEVLAAVGCEFMAEATAVTLAIASSVARRLCCRR</sequence>
<proteinExistence type="predicted"/>
<reference evidence="1" key="1">
    <citation type="submission" date="2019-11" db="EMBL/GenBank/DDBJ databases">
        <title>Nori genome reveals adaptations in red seaweeds to the harsh intertidal environment.</title>
        <authorList>
            <person name="Wang D."/>
            <person name="Mao Y."/>
        </authorList>
    </citation>
    <scope>NUCLEOTIDE SEQUENCE</scope>
    <source>
        <tissue evidence="1">Gametophyte</tissue>
    </source>
</reference>
<name>A0ACC3CIC7_PYRYE</name>
<protein>
    <submittedName>
        <fullName evidence="1">Uncharacterized protein</fullName>
    </submittedName>
</protein>
<keyword evidence="2" id="KW-1185">Reference proteome</keyword>